<proteinExistence type="predicted"/>
<keyword evidence="1" id="KW-1133">Transmembrane helix</keyword>
<keyword evidence="1" id="KW-0472">Membrane</keyword>
<gene>
    <name evidence="2" type="ORF">SAMEA2070301_03110</name>
</gene>
<evidence type="ECO:0000313" key="3">
    <source>
        <dbReference type="Proteomes" id="UP000185210"/>
    </source>
</evidence>
<keyword evidence="1" id="KW-0812">Transmembrane</keyword>
<sequence>MIIATIVVGIILLIAVSIIVGMTWKSPMPVRIRVSAIGMLVCAALMCIRLGIDIYLGLSWTKSAGFVAMFIASSVLVWFAGKKKIEQQSKK</sequence>
<reference evidence="2 3" key="1">
    <citation type="submission" date="2016-11" db="EMBL/GenBank/DDBJ databases">
        <authorList>
            <consortium name="Pathogen Informatics"/>
        </authorList>
    </citation>
    <scope>NUCLEOTIDE SEQUENCE [LARGE SCALE GENOMIC DNA]</scope>
    <source>
        <strain evidence="2 3">104</strain>
    </source>
</reference>
<evidence type="ECO:0000313" key="2">
    <source>
        <dbReference type="EMBL" id="SIB17604.1"/>
    </source>
</evidence>
<accession>A0AB38D097</accession>
<dbReference type="AlphaFoldDB" id="A0AB38D097"/>
<comment type="caution">
    <text evidence="2">The sequence shown here is derived from an EMBL/GenBank/DDBJ whole genome shotgun (WGS) entry which is preliminary data.</text>
</comment>
<name>A0AB38D097_9MYCO</name>
<evidence type="ECO:0008006" key="4">
    <source>
        <dbReference type="Google" id="ProtNLM"/>
    </source>
</evidence>
<organism evidence="2 3">
    <name type="scientific">Mycobacteroides abscessus subsp. abscessus</name>
    <dbReference type="NCBI Taxonomy" id="1185650"/>
    <lineage>
        <taxon>Bacteria</taxon>
        <taxon>Bacillati</taxon>
        <taxon>Actinomycetota</taxon>
        <taxon>Actinomycetes</taxon>
        <taxon>Mycobacteriales</taxon>
        <taxon>Mycobacteriaceae</taxon>
        <taxon>Mycobacteroides</taxon>
        <taxon>Mycobacteroides abscessus</taxon>
    </lineage>
</organism>
<dbReference type="RefSeq" id="WP_074292905.1">
    <property type="nucleotide sequence ID" value="NZ_FSFF01000001.1"/>
</dbReference>
<feature type="transmembrane region" description="Helical" evidence="1">
    <location>
        <begin position="6"/>
        <end position="24"/>
    </location>
</feature>
<dbReference type="EMBL" id="FSHM01000004">
    <property type="protein sequence ID" value="SIB17604.1"/>
    <property type="molecule type" value="Genomic_DNA"/>
</dbReference>
<dbReference type="Proteomes" id="UP000185210">
    <property type="component" value="Unassembled WGS sequence"/>
</dbReference>
<feature type="transmembrane region" description="Helical" evidence="1">
    <location>
        <begin position="64"/>
        <end position="81"/>
    </location>
</feature>
<evidence type="ECO:0000256" key="1">
    <source>
        <dbReference type="SAM" id="Phobius"/>
    </source>
</evidence>
<feature type="transmembrane region" description="Helical" evidence="1">
    <location>
        <begin position="36"/>
        <end position="58"/>
    </location>
</feature>
<protein>
    <recommendedName>
        <fullName evidence="4">Transmembrane protein</fullName>
    </recommendedName>
</protein>